<name>A0A8C3QEP2_GEOPR</name>
<reference evidence="1" key="2">
    <citation type="submission" date="2025-08" db="UniProtKB">
        <authorList>
            <consortium name="Ensembl"/>
        </authorList>
    </citation>
    <scope>IDENTIFICATION</scope>
</reference>
<reference evidence="1" key="1">
    <citation type="submission" date="2020-02" db="EMBL/GenBank/DDBJ databases">
        <authorList>
            <person name="Enbody D E."/>
            <person name="Pettersson E M."/>
        </authorList>
    </citation>
    <scope>NUCLEOTIDE SEQUENCE [LARGE SCALE GENOMIC DNA]</scope>
</reference>
<keyword evidence="2" id="KW-1185">Reference proteome</keyword>
<accession>A0A8C3QEP2</accession>
<reference evidence="1" key="3">
    <citation type="submission" date="2025-09" db="UniProtKB">
        <authorList>
            <consortium name="Ensembl"/>
        </authorList>
    </citation>
    <scope>IDENTIFICATION</scope>
</reference>
<evidence type="ECO:0000313" key="2">
    <source>
        <dbReference type="Proteomes" id="UP000694382"/>
    </source>
</evidence>
<sequence length="73" mass="8029">MCTTILILGPLVLMLRRRFCNKVEPYVLSSGRSNWHLMSRLSQGREKQASKQGRHLLASVPPGFPALPAALAG</sequence>
<dbReference type="AlphaFoldDB" id="A0A8C3QEP2"/>
<evidence type="ECO:0000313" key="1">
    <source>
        <dbReference type="Ensembl" id="ENSCPVP00000023343.1"/>
    </source>
</evidence>
<dbReference type="Proteomes" id="UP000694382">
    <property type="component" value="Chromosome 18"/>
</dbReference>
<dbReference type="Ensembl" id="ENSCPVT00000024369.2">
    <property type="protein sequence ID" value="ENSCPVP00000023343.1"/>
    <property type="gene ID" value="ENSCPVG00000016651.2"/>
</dbReference>
<proteinExistence type="predicted"/>
<organism evidence="1 2">
    <name type="scientific">Geospiza parvula</name>
    <name type="common">Small tree-finch</name>
    <name type="synonym">Camarhynchus parvulus</name>
    <dbReference type="NCBI Taxonomy" id="87175"/>
    <lineage>
        <taxon>Eukaryota</taxon>
        <taxon>Metazoa</taxon>
        <taxon>Chordata</taxon>
        <taxon>Craniata</taxon>
        <taxon>Vertebrata</taxon>
        <taxon>Euteleostomi</taxon>
        <taxon>Archelosauria</taxon>
        <taxon>Archosauria</taxon>
        <taxon>Dinosauria</taxon>
        <taxon>Saurischia</taxon>
        <taxon>Theropoda</taxon>
        <taxon>Coelurosauria</taxon>
        <taxon>Aves</taxon>
        <taxon>Neognathae</taxon>
        <taxon>Neoaves</taxon>
        <taxon>Telluraves</taxon>
        <taxon>Australaves</taxon>
        <taxon>Passeriformes</taxon>
        <taxon>Thraupidae</taxon>
        <taxon>Camarhynchus</taxon>
    </lineage>
</organism>
<protein>
    <submittedName>
        <fullName evidence="1">Uncharacterized protein</fullName>
    </submittedName>
</protein>